<dbReference type="InterPro" id="IPR000421">
    <property type="entry name" value="FA58C"/>
</dbReference>
<dbReference type="AlphaFoldDB" id="A0A979FXM9"/>
<dbReference type="GeneID" id="108671322"/>
<evidence type="ECO:0000313" key="4">
    <source>
        <dbReference type="RefSeq" id="XP_047741005.1"/>
    </source>
</evidence>
<feature type="domain" description="F5/8 type C" evidence="2">
    <location>
        <begin position="132"/>
        <end position="240"/>
    </location>
</feature>
<name>A0A979FXM9_HYAAZ</name>
<proteinExistence type="predicted"/>
<evidence type="ECO:0000313" key="3">
    <source>
        <dbReference type="Proteomes" id="UP000694843"/>
    </source>
</evidence>
<dbReference type="InterPro" id="IPR008979">
    <property type="entry name" value="Galactose-bd-like_sf"/>
</dbReference>
<sequence>MRIRTVRGILCMAGLVNVFWSGNCDPLVPQFLQVRATTFHKNCLLGHFSMSLLPSNFPVNFECTRKCMLTSGCRLFCVDPSTMSCDLLDCFVSQWFPGVTPSSNTATFKTCYSSWADARDIIRSNMVTTGSPGYMGIPTSQAIDGYMSRFDWNVSCFSAVGNQPNFIQIDFGSAVKVSEVGIAHRNLAQYFQSVVVRLGNSASETNAVIATVKPGSSTGWTVISLPTPVVGRYLNLRSNNTDNFEVGDVRVIPAE</sequence>
<reference evidence="4" key="1">
    <citation type="submission" date="2025-08" db="UniProtKB">
        <authorList>
            <consortium name="RefSeq"/>
        </authorList>
    </citation>
    <scope>IDENTIFICATION</scope>
    <source>
        <tissue evidence="4">Whole organism</tissue>
    </source>
</reference>
<keyword evidence="3" id="KW-1185">Reference proteome</keyword>
<protein>
    <submittedName>
        <fullName evidence="4">Uncharacterized protein LOC108671322</fullName>
    </submittedName>
</protein>
<dbReference type="Gene3D" id="2.60.120.260">
    <property type="entry name" value="Galactose-binding domain-like"/>
    <property type="match status" value="1"/>
</dbReference>
<feature type="signal peptide" evidence="1">
    <location>
        <begin position="1"/>
        <end position="24"/>
    </location>
</feature>
<accession>A0A979FXM9</accession>
<gene>
    <name evidence="4" type="primary">LOC108671322</name>
</gene>
<dbReference type="KEGG" id="hazt:108671322"/>
<feature type="chain" id="PRO_5037617098" evidence="1">
    <location>
        <begin position="25"/>
        <end position="255"/>
    </location>
</feature>
<keyword evidence="1" id="KW-0732">Signal</keyword>
<evidence type="ECO:0000256" key="1">
    <source>
        <dbReference type="SAM" id="SignalP"/>
    </source>
</evidence>
<dbReference type="RefSeq" id="XP_047741005.1">
    <property type="nucleotide sequence ID" value="XM_047885049.1"/>
</dbReference>
<organism evidence="3 4">
    <name type="scientific">Hyalella azteca</name>
    <name type="common">Amphipod</name>
    <dbReference type="NCBI Taxonomy" id="294128"/>
    <lineage>
        <taxon>Eukaryota</taxon>
        <taxon>Metazoa</taxon>
        <taxon>Ecdysozoa</taxon>
        <taxon>Arthropoda</taxon>
        <taxon>Crustacea</taxon>
        <taxon>Multicrustacea</taxon>
        <taxon>Malacostraca</taxon>
        <taxon>Eumalacostraca</taxon>
        <taxon>Peracarida</taxon>
        <taxon>Amphipoda</taxon>
        <taxon>Senticaudata</taxon>
        <taxon>Talitrida</taxon>
        <taxon>Talitroidea</taxon>
        <taxon>Hyalellidae</taxon>
        <taxon>Hyalella</taxon>
    </lineage>
</organism>
<dbReference type="Proteomes" id="UP000694843">
    <property type="component" value="Unplaced"/>
</dbReference>
<dbReference type="Pfam" id="PF00754">
    <property type="entry name" value="F5_F8_type_C"/>
    <property type="match status" value="1"/>
</dbReference>
<dbReference type="SUPFAM" id="SSF49785">
    <property type="entry name" value="Galactose-binding domain-like"/>
    <property type="match status" value="1"/>
</dbReference>
<evidence type="ECO:0000259" key="2">
    <source>
        <dbReference type="Pfam" id="PF00754"/>
    </source>
</evidence>